<evidence type="ECO:0000256" key="11">
    <source>
        <dbReference type="ARBA" id="ARBA00022777"/>
    </source>
</evidence>
<dbReference type="GO" id="GO:0005524">
    <property type="term" value="F:ATP binding"/>
    <property type="evidence" value="ECO:0007669"/>
    <property type="project" value="UniProtKB-UniRule"/>
</dbReference>
<dbReference type="GO" id="GO:0004674">
    <property type="term" value="F:protein serine/threonine kinase activity"/>
    <property type="evidence" value="ECO:0007669"/>
    <property type="project" value="UniProtKB-KW"/>
</dbReference>
<dbReference type="Pfam" id="PF00560">
    <property type="entry name" value="LRR_1"/>
    <property type="match status" value="1"/>
</dbReference>
<feature type="compositionally biased region" description="Low complexity" evidence="21">
    <location>
        <begin position="457"/>
        <end position="491"/>
    </location>
</feature>
<evidence type="ECO:0000256" key="21">
    <source>
        <dbReference type="SAM" id="MobiDB-lite"/>
    </source>
</evidence>
<keyword evidence="15" id="KW-1015">Disulfide bond</keyword>
<dbReference type="GO" id="GO:0006952">
    <property type="term" value="P:defense response"/>
    <property type="evidence" value="ECO:0007669"/>
    <property type="project" value="UniProtKB-ARBA"/>
</dbReference>
<evidence type="ECO:0000256" key="3">
    <source>
        <dbReference type="ARBA" id="ARBA00012513"/>
    </source>
</evidence>
<dbReference type="FunFam" id="3.80.10.10:FF:000129">
    <property type="entry name" value="Leucine-rich repeat receptor-like kinase"/>
    <property type="match status" value="1"/>
</dbReference>
<dbReference type="PROSITE" id="PS00108">
    <property type="entry name" value="PROTEIN_KINASE_ST"/>
    <property type="match status" value="1"/>
</dbReference>
<dbReference type="PANTHER" id="PTHR47986:SF34">
    <property type="entry name" value="RECEPTOR-LIKE KINASE TMK2"/>
    <property type="match status" value="1"/>
</dbReference>
<accession>A0A5B6Z2R5</accession>
<keyword evidence="11 25" id="KW-0418">Kinase</keyword>
<keyword evidence="17" id="KW-0325">Glycoprotein</keyword>
<evidence type="ECO:0000256" key="7">
    <source>
        <dbReference type="ARBA" id="ARBA00022692"/>
    </source>
</evidence>
<evidence type="ECO:0000256" key="23">
    <source>
        <dbReference type="SAM" id="SignalP"/>
    </source>
</evidence>
<dbReference type="FunFam" id="3.80.10.10:FF:000190">
    <property type="entry name" value="Receptor-like kinase TMK4"/>
    <property type="match status" value="1"/>
</dbReference>
<dbReference type="InterPro" id="IPR013210">
    <property type="entry name" value="LRR_N_plant-typ"/>
</dbReference>
<evidence type="ECO:0000313" key="25">
    <source>
        <dbReference type="EMBL" id="MPA37836.1"/>
    </source>
</evidence>
<dbReference type="InterPro" id="IPR003591">
    <property type="entry name" value="Leu-rich_rpt_typical-subtyp"/>
</dbReference>
<comment type="similarity">
    <text evidence="2">Belongs to the protein kinase superfamily. Ser/Thr protein kinase family.</text>
</comment>
<keyword evidence="7 22" id="KW-0812">Transmembrane</keyword>
<dbReference type="SUPFAM" id="SSF52058">
    <property type="entry name" value="L domain-like"/>
    <property type="match status" value="2"/>
</dbReference>
<keyword evidence="5" id="KW-0433">Leucine-rich repeat</keyword>
<feature type="transmembrane region" description="Helical" evidence="22">
    <location>
        <begin position="494"/>
        <end position="517"/>
    </location>
</feature>
<feature type="compositionally biased region" description="Polar residues" evidence="21">
    <location>
        <begin position="913"/>
        <end position="934"/>
    </location>
</feature>
<dbReference type="SMART" id="SM00369">
    <property type="entry name" value="LRR_TYP"/>
    <property type="match status" value="6"/>
</dbReference>
<dbReference type="FunFam" id="1.10.510.10:FF:000198">
    <property type="entry name" value="receptor protein kinase TMK1"/>
    <property type="match status" value="1"/>
</dbReference>
<keyword evidence="8 23" id="KW-0732">Signal</keyword>
<evidence type="ECO:0000256" key="13">
    <source>
        <dbReference type="ARBA" id="ARBA00022989"/>
    </source>
</evidence>
<evidence type="ECO:0000256" key="4">
    <source>
        <dbReference type="ARBA" id="ARBA00022527"/>
    </source>
</evidence>
<gene>
    <name evidence="25" type="ORF">Din_007277</name>
</gene>
<feature type="chain" id="PRO_5023078937" description="non-specific serine/threonine protein kinase" evidence="23">
    <location>
        <begin position="29"/>
        <end position="949"/>
    </location>
</feature>
<evidence type="ECO:0000256" key="2">
    <source>
        <dbReference type="ARBA" id="ARBA00008684"/>
    </source>
</evidence>
<comment type="subcellular location">
    <subcellularLocation>
        <location evidence="1">Membrane</location>
        <topology evidence="1">Single-pass membrane protein</topology>
    </subcellularLocation>
</comment>
<evidence type="ECO:0000256" key="17">
    <source>
        <dbReference type="ARBA" id="ARBA00023180"/>
    </source>
</evidence>
<keyword evidence="12 20" id="KW-0067">ATP-binding</keyword>
<keyword evidence="16 25" id="KW-0675">Receptor</keyword>
<dbReference type="InterPro" id="IPR017441">
    <property type="entry name" value="Protein_kinase_ATP_BS"/>
</dbReference>
<evidence type="ECO:0000256" key="19">
    <source>
        <dbReference type="ARBA" id="ARBA00048679"/>
    </source>
</evidence>
<dbReference type="SUPFAM" id="SSF56112">
    <property type="entry name" value="Protein kinase-like (PK-like)"/>
    <property type="match status" value="1"/>
</dbReference>
<organism evidence="25">
    <name type="scientific">Davidia involucrata</name>
    <name type="common">Dove tree</name>
    <dbReference type="NCBI Taxonomy" id="16924"/>
    <lineage>
        <taxon>Eukaryota</taxon>
        <taxon>Viridiplantae</taxon>
        <taxon>Streptophyta</taxon>
        <taxon>Embryophyta</taxon>
        <taxon>Tracheophyta</taxon>
        <taxon>Spermatophyta</taxon>
        <taxon>Magnoliopsida</taxon>
        <taxon>eudicotyledons</taxon>
        <taxon>Gunneridae</taxon>
        <taxon>Pentapetalae</taxon>
        <taxon>asterids</taxon>
        <taxon>Cornales</taxon>
        <taxon>Nyssaceae</taxon>
        <taxon>Davidia</taxon>
    </lineage>
</organism>
<reference evidence="25" key="1">
    <citation type="submission" date="2019-08" db="EMBL/GenBank/DDBJ databases">
        <title>Reference gene set and small RNA set construction with multiple tissues from Davidia involucrata Baill.</title>
        <authorList>
            <person name="Yang H."/>
            <person name="Zhou C."/>
            <person name="Li G."/>
            <person name="Wang J."/>
            <person name="Gao P."/>
            <person name="Wang M."/>
            <person name="Wang R."/>
            <person name="Zhao Y."/>
        </authorList>
    </citation>
    <scope>NUCLEOTIDE SEQUENCE</scope>
    <source>
        <tissue evidence="25">Mixed with DoveR01_LX</tissue>
    </source>
</reference>
<evidence type="ECO:0000256" key="10">
    <source>
        <dbReference type="ARBA" id="ARBA00022741"/>
    </source>
</evidence>
<dbReference type="InterPro" id="IPR052422">
    <property type="entry name" value="Auxin_Ser/Thr_Kinase"/>
</dbReference>
<feature type="binding site" evidence="20">
    <location>
        <position position="624"/>
    </location>
    <ligand>
        <name>ATP</name>
        <dbReference type="ChEBI" id="CHEBI:30616"/>
    </ligand>
</feature>
<evidence type="ECO:0000256" key="14">
    <source>
        <dbReference type="ARBA" id="ARBA00023136"/>
    </source>
</evidence>
<feature type="signal peptide" evidence="23">
    <location>
        <begin position="1"/>
        <end position="28"/>
    </location>
</feature>
<evidence type="ECO:0000256" key="18">
    <source>
        <dbReference type="ARBA" id="ARBA00047899"/>
    </source>
</evidence>
<keyword evidence="14 22" id="KW-0472">Membrane</keyword>
<dbReference type="PANTHER" id="PTHR47986">
    <property type="entry name" value="OSJNBA0070M12.3 PROTEIN"/>
    <property type="match status" value="1"/>
</dbReference>
<evidence type="ECO:0000256" key="8">
    <source>
        <dbReference type="ARBA" id="ARBA00022729"/>
    </source>
</evidence>
<dbReference type="Pfam" id="PF08263">
    <property type="entry name" value="LRRNT_2"/>
    <property type="match status" value="2"/>
</dbReference>
<dbReference type="PROSITE" id="PS00107">
    <property type="entry name" value="PROTEIN_KINASE_ATP"/>
    <property type="match status" value="1"/>
</dbReference>
<feature type="region of interest" description="Disordered" evidence="21">
    <location>
        <begin position="447"/>
        <end position="491"/>
    </location>
</feature>
<evidence type="ECO:0000256" key="12">
    <source>
        <dbReference type="ARBA" id="ARBA00022840"/>
    </source>
</evidence>
<dbReference type="FunFam" id="3.30.200.20:FF:000226">
    <property type="entry name" value="receptor protein kinase TMK1"/>
    <property type="match status" value="1"/>
</dbReference>
<keyword evidence="6" id="KW-0808">Transferase</keyword>
<dbReference type="Pfam" id="PF00069">
    <property type="entry name" value="Pkinase"/>
    <property type="match status" value="1"/>
</dbReference>
<dbReference type="EMBL" id="GHES01007277">
    <property type="protein sequence ID" value="MPA37836.1"/>
    <property type="molecule type" value="Transcribed_RNA"/>
</dbReference>
<dbReference type="GO" id="GO:0051707">
    <property type="term" value="P:response to other organism"/>
    <property type="evidence" value="ECO:0007669"/>
    <property type="project" value="UniProtKB-ARBA"/>
</dbReference>
<dbReference type="InterPro" id="IPR025875">
    <property type="entry name" value="Leu-rich_rpt_4"/>
</dbReference>
<evidence type="ECO:0000256" key="1">
    <source>
        <dbReference type="ARBA" id="ARBA00004167"/>
    </source>
</evidence>
<feature type="domain" description="Protein kinase" evidence="24">
    <location>
        <begin position="596"/>
        <end position="875"/>
    </location>
</feature>
<dbReference type="SMART" id="SM00220">
    <property type="entry name" value="S_TKc"/>
    <property type="match status" value="1"/>
</dbReference>
<name>A0A5B6Z2R5_DAVIN</name>
<comment type="catalytic activity">
    <reaction evidence="19">
        <text>L-seryl-[protein] + ATP = O-phospho-L-seryl-[protein] + ADP + H(+)</text>
        <dbReference type="Rhea" id="RHEA:17989"/>
        <dbReference type="Rhea" id="RHEA-COMP:9863"/>
        <dbReference type="Rhea" id="RHEA-COMP:11604"/>
        <dbReference type="ChEBI" id="CHEBI:15378"/>
        <dbReference type="ChEBI" id="CHEBI:29999"/>
        <dbReference type="ChEBI" id="CHEBI:30616"/>
        <dbReference type="ChEBI" id="CHEBI:83421"/>
        <dbReference type="ChEBI" id="CHEBI:456216"/>
        <dbReference type="EC" id="2.7.11.1"/>
    </reaction>
</comment>
<evidence type="ECO:0000256" key="15">
    <source>
        <dbReference type="ARBA" id="ARBA00023157"/>
    </source>
</evidence>
<dbReference type="AlphaFoldDB" id="A0A5B6Z2R5"/>
<proteinExistence type="inferred from homology"/>
<evidence type="ECO:0000256" key="5">
    <source>
        <dbReference type="ARBA" id="ARBA00022614"/>
    </source>
</evidence>
<keyword evidence="13 22" id="KW-1133">Transmembrane helix</keyword>
<comment type="catalytic activity">
    <reaction evidence="18">
        <text>L-threonyl-[protein] + ATP = O-phospho-L-threonyl-[protein] + ADP + H(+)</text>
        <dbReference type="Rhea" id="RHEA:46608"/>
        <dbReference type="Rhea" id="RHEA-COMP:11060"/>
        <dbReference type="Rhea" id="RHEA-COMP:11605"/>
        <dbReference type="ChEBI" id="CHEBI:15378"/>
        <dbReference type="ChEBI" id="CHEBI:30013"/>
        <dbReference type="ChEBI" id="CHEBI:30616"/>
        <dbReference type="ChEBI" id="CHEBI:61977"/>
        <dbReference type="ChEBI" id="CHEBI:456216"/>
        <dbReference type="EC" id="2.7.11.1"/>
    </reaction>
</comment>
<dbReference type="InterPro" id="IPR000719">
    <property type="entry name" value="Prot_kinase_dom"/>
</dbReference>
<feature type="region of interest" description="Disordered" evidence="21">
    <location>
        <begin position="913"/>
        <end position="949"/>
    </location>
</feature>
<evidence type="ECO:0000256" key="9">
    <source>
        <dbReference type="ARBA" id="ARBA00022737"/>
    </source>
</evidence>
<dbReference type="CDD" id="cd14066">
    <property type="entry name" value="STKc_IRAK"/>
    <property type="match status" value="1"/>
</dbReference>
<dbReference type="InterPro" id="IPR011009">
    <property type="entry name" value="Kinase-like_dom_sf"/>
</dbReference>
<keyword evidence="4" id="KW-0723">Serine/threonine-protein kinase</keyword>
<dbReference type="Gene3D" id="3.30.200.20">
    <property type="entry name" value="Phosphorylase Kinase, domain 1"/>
    <property type="match status" value="1"/>
</dbReference>
<dbReference type="InterPro" id="IPR008271">
    <property type="entry name" value="Ser/Thr_kinase_AS"/>
</dbReference>
<evidence type="ECO:0000256" key="6">
    <source>
        <dbReference type="ARBA" id="ARBA00022679"/>
    </source>
</evidence>
<dbReference type="EC" id="2.7.11.1" evidence="3"/>
<dbReference type="Gene3D" id="1.10.510.10">
    <property type="entry name" value="Transferase(Phosphotransferase) domain 1"/>
    <property type="match status" value="1"/>
</dbReference>
<evidence type="ECO:0000259" key="24">
    <source>
        <dbReference type="PROSITE" id="PS50011"/>
    </source>
</evidence>
<protein>
    <recommendedName>
        <fullName evidence="3">non-specific serine/threonine protein kinase</fullName>
        <ecNumber evidence="3">2.7.11.1</ecNumber>
    </recommendedName>
</protein>
<dbReference type="Gene3D" id="3.80.10.10">
    <property type="entry name" value="Ribonuclease Inhibitor"/>
    <property type="match status" value="2"/>
</dbReference>
<dbReference type="Pfam" id="PF12799">
    <property type="entry name" value="LRR_4"/>
    <property type="match status" value="1"/>
</dbReference>
<keyword evidence="9" id="KW-0677">Repeat</keyword>
<evidence type="ECO:0000256" key="16">
    <source>
        <dbReference type="ARBA" id="ARBA00023170"/>
    </source>
</evidence>
<dbReference type="InterPro" id="IPR001611">
    <property type="entry name" value="Leu-rich_rpt"/>
</dbReference>
<sequence>MKIPHLGSSVTILLFLCFLLSVFVSVHSQSSSTDASVMQVLKDSLDPPSWADSDPCNWLGVSCSNDKRVTRIQIGHKGLKGSLPPNLNNLTALSVFEVMGNELTGSVPSLARLSSLQRIFLGNNNFSSIPSDFFTGMALLEEVSLDYNPFSAWIVPDSLRSASGLRIFSAVSTNISGKIPDFFGQDTFPGLQNLHLSFNNLVGGLPASFSGSSIQSLWLNGQSSKLNGTIDVLQNMTQLTELWLQSNSFSGPLPDFSGLQQLQNLSFRDNSLTGPVPASLVDLPSLKTVNLTNNMLQGSTPKFDSSVAVDLIAETNSFCLSVPGRPCDPRVNTLLSIAQSVGYPNVFAGDWKGNNPCTPWPGLTCAIDGNITVVNFQKMGLTGMISPNFSSITSLQRLILSNNNLVGTIPDELTTLPNLRELDVSNNQLYGKIPSFRSNVIVKTNGNPNIGKDSGVTPAPGTPSGNTPSSTPGSPSGNGTSTSGSGGKKSSTGVVVGSVVGGGAVIFFVGIGVFCVYRSKQKRLGRVQSPNTMVILPRHSGSDDAVKITIAGSSVNGAATSETYSHGSSGPSDIHIVESGSMVISIQVLKNVTNNFSEENILGKGGFGTVYKGELHDGTKIAVKRMESGVVSEKGLDEFKSEIAVLTKVRHRHLVALLGYCLDGNERLLVYEYMPQGTLSWHLFNWKEEGLQPLEWTKRLTLALDVARGVEYLHSLAHQSFIHRDLKPSNILLGDDMRAKVADFGLVRLAPEGKASVVTRLAGTFGYLAPEYAAMGRVTTKIDVFSFGVILMELITGRKAIDETQHEESVHLVAWFRRMHINKDTFWKAIDPTIDLDEETLGSISTVAELAGHCCAREPYQRPDMSHAVNVLSSLAELWKPADPDSEDMYGIDLDMTLPQALKKWQALEGNSGINDSSSSYLGSTDNTQTSIPTRPSGFADSFTSADGR</sequence>
<keyword evidence="10 20" id="KW-0547">Nucleotide-binding</keyword>
<dbReference type="InterPro" id="IPR032675">
    <property type="entry name" value="LRR_dom_sf"/>
</dbReference>
<dbReference type="PROSITE" id="PS50011">
    <property type="entry name" value="PROTEIN_KINASE_DOM"/>
    <property type="match status" value="1"/>
</dbReference>
<dbReference type="GO" id="GO:0016020">
    <property type="term" value="C:membrane"/>
    <property type="evidence" value="ECO:0007669"/>
    <property type="project" value="UniProtKB-SubCell"/>
</dbReference>
<evidence type="ECO:0000256" key="20">
    <source>
        <dbReference type="PROSITE-ProRule" id="PRU10141"/>
    </source>
</evidence>
<evidence type="ECO:0000256" key="22">
    <source>
        <dbReference type="SAM" id="Phobius"/>
    </source>
</evidence>